<dbReference type="CDD" id="cd06587">
    <property type="entry name" value="VOC"/>
    <property type="match status" value="1"/>
</dbReference>
<dbReference type="Gene3D" id="3.10.180.10">
    <property type="entry name" value="2,3-Dihydroxybiphenyl 1,2-Dioxygenase, domain 1"/>
    <property type="match status" value="1"/>
</dbReference>
<name>A0A8H9L463_9MICO</name>
<dbReference type="InterPro" id="IPR037523">
    <property type="entry name" value="VOC_core"/>
</dbReference>
<reference evidence="2" key="2">
    <citation type="submission" date="2020-09" db="EMBL/GenBank/DDBJ databases">
        <authorList>
            <person name="Sun Q."/>
            <person name="Ohkuma M."/>
        </authorList>
    </citation>
    <scope>NUCLEOTIDE SEQUENCE</scope>
    <source>
        <strain evidence="2">JCM 3051</strain>
    </source>
</reference>
<dbReference type="AlphaFoldDB" id="A0A8H9L463"/>
<organism evidence="2 3">
    <name type="scientific">Promicromonospora citrea</name>
    <dbReference type="NCBI Taxonomy" id="43677"/>
    <lineage>
        <taxon>Bacteria</taxon>
        <taxon>Bacillati</taxon>
        <taxon>Actinomycetota</taxon>
        <taxon>Actinomycetes</taxon>
        <taxon>Micrococcales</taxon>
        <taxon>Promicromonosporaceae</taxon>
        <taxon>Promicromonospora</taxon>
    </lineage>
</organism>
<evidence type="ECO:0000259" key="1">
    <source>
        <dbReference type="PROSITE" id="PS51819"/>
    </source>
</evidence>
<dbReference type="InterPro" id="IPR029068">
    <property type="entry name" value="Glyas_Bleomycin-R_OHBP_Dase"/>
</dbReference>
<evidence type="ECO:0000313" key="3">
    <source>
        <dbReference type="Proteomes" id="UP000655589"/>
    </source>
</evidence>
<dbReference type="SUPFAM" id="SSF54593">
    <property type="entry name" value="Glyoxalase/Bleomycin resistance protein/Dihydroxybiphenyl dioxygenase"/>
    <property type="match status" value="1"/>
</dbReference>
<dbReference type="EMBL" id="BMPT01000006">
    <property type="protein sequence ID" value="GGM24254.1"/>
    <property type="molecule type" value="Genomic_DNA"/>
</dbReference>
<dbReference type="PROSITE" id="PS51819">
    <property type="entry name" value="VOC"/>
    <property type="match status" value="1"/>
</dbReference>
<sequence length="122" mass="13300">MSDATTDFLSDGPELFATTCVADYPTAYPWWEALLGGPPTFRATPTEAVWEVAPHRWIVLEERAERAGHAAHTLYVDDLDARVAAIRARGLDPSGHETYGAVRKVLFRDPEGNEIGFGGGEA</sequence>
<dbReference type="InterPro" id="IPR041581">
    <property type="entry name" value="Glyoxalase_6"/>
</dbReference>
<reference evidence="2" key="1">
    <citation type="journal article" date="2014" name="Int. J. Syst. Evol. Microbiol.">
        <title>Complete genome sequence of Corynebacterium casei LMG S-19264T (=DSM 44701T), isolated from a smear-ripened cheese.</title>
        <authorList>
            <consortium name="US DOE Joint Genome Institute (JGI-PGF)"/>
            <person name="Walter F."/>
            <person name="Albersmeier A."/>
            <person name="Kalinowski J."/>
            <person name="Ruckert C."/>
        </authorList>
    </citation>
    <scope>NUCLEOTIDE SEQUENCE</scope>
    <source>
        <strain evidence="2">JCM 3051</strain>
    </source>
</reference>
<proteinExistence type="predicted"/>
<feature type="domain" description="VOC" evidence="1">
    <location>
        <begin position="12"/>
        <end position="120"/>
    </location>
</feature>
<dbReference type="RefSeq" id="WP_171106818.1">
    <property type="nucleotide sequence ID" value="NZ_BMPT01000006.1"/>
</dbReference>
<gene>
    <name evidence="2" type="ORF">GCM10010102_19930</name>
</gene>
<comment type="caution">
    <text evidence="2">The sequence shown here is derived from an EMBL/GenBank/DDBJ whole genome shotgun (WGS) entry which is preliminary data.</text>
</comment>
<dbReference type="Pfam" id="PF18029">
    <property type="entry name" value="Glyoxalase_6"/>
    <property type="match status" value="1"/>
</dbReference>
<keyword evidence="3" id="KW-1185">Reference proteome</keyword>
<accession>A0A8H9L463</accession>
<evidence type="ECO:0000313" key="2">
    <source>
        <dbReference type="EMBL" id="GGM24254.1"/>
    </source>
</evidence>
<dbReference type="Proteomes" id="UP000655589">
    <property type="component" value="Unassembled WGS sequence"/>
</dbReference>
<protein>
    <recommendedName>
        <fullName evidence="1">VOC domain-containing protein</fullName>
    </recommendedName>
</protein>